<keyword evidence="3" id="KW-1185">Reference proteome</keyword>
<dbReference type="OMA" id="MWPMSEK"/>
<reference evidence="2" key="1">
    <citation type="journal article" date="2013" name="Nat. Commun.">
        <title>Whole-genome sequencing of Oryza brachyantha reveals mechanisms underlying Oryza genome evolution.</title>
        <authorList>
            <person name="Chen J."/>
            <person name="Huang Q."/>
            <person name="Gao D."/>
            <person name="Wang J."/>
            <person name="Lang Y."/>
            <person name="Liu T."/>
            <person name="Li B."/>
            <person name="Bai Z."/>
            <person name="Luis Goicoechea J."/>
            <person name="Liang C."/>
            <person name="Chen C."/>
            <person name="Zhang W."/>
            <person name="Sun S."/>
            <person name="Liao Y."/>
            <person name="Zhang X."/>
            <person name="Yang L."/>
            <person name="Song C."/>
            <person name="Wang M."/>
            <person name="Shi J."/>
            <person name="Liu G."/>
            <person name="Liu J."/>
            <person name="Zhou H."/>
            <person name="Zhou W."/>
            <person name="Yu Q."/>
            <person name="An N."/>
            <person name="Chen Y."/>
            <person name="Cai Q."/>
            <person name="Wang B."/>
            <person name="Liu B."/>
            <person name="Min J."/>
            <person name="Huang Y."/>
            <person name="Wu H."/>
            <person name="Li Z."/>
            <person name="Zhang Y."/>
            <person name="Yin Y."/>
            <person name="Song W."/>
            <person name="Jiang J."/>
            <person name="Jackson S.A."/>
            <person name="Wing R.A."/>
            <person name="Wang J."/>
            <person name="Chen M."/>
        </authorList>
    </citation>
    <scope>NUCLEOTIDE SEQUENCE [LARGE SCALE GENOMIC DNA]</scope>
    <source>
        <strain evidence="2">cv. IRGC 101232</strain>
    </source>
</reference>
<evidence type="ECO:0000313" key="2">
    <source>
        <dbReference type="EnsemblPlants" id="OB06G34200.1"/>
    </source>
</evidence>
<dbReference type="PANTHER" id="PTHR33326">
    <property type="entry name" value="OS05G0543800 PROTEIN"/>
    <property type="match status" value="1"/>
</dbReference>
<dbReference type="HOGENOM" id="CLU_1962998_0_0_1"/>
<dbReference type="InterPro" id="IPR022059">
    <property type="entry name" value="DUF3615"/>
</dbReference>
<proteinExistence type="predicted"/>
<reference evidence="2" key="2">
    <citation type="submission" date="2013-04" db="UniProtKB">
        <authorList>
            <consortium name="EnsemblPlants"/>
        </authorList>
    </citation>
    <scope>IDENTIFICATION</scope>
</reference>
<sequence>MWPMSEKVKYSLVEAIKSNGIFEGTKIYTHVNLSVVAKNGPKKNATKVLVFAELLHVGDRPNAMALTSFHLLDEKKQLAGCRHLAQNSFGNKDKDMNHCYACTDVIKHPDGARYKAGHFVAMSYYYED</sequence>
<accession>J3MHC6</accession>
<dbReference type="Gramene" id="OB06G34200.1">
    <property type="protein sequence ID" value="OB06G34200.1"/>
    <property type="gene ID" value="OB06G34200"/>
</dbReference>
<organism evidence="2">
    <name type="scientific">Oryza brachyantha</name>
    <name type="common">malo sina</name>
    <dbReference type="NCBI Taxonomy" id="4533"/>
    <lineage>
        <taxon>Eukaryota</taxon>
        <taxon>Viridiplantae</taxon>
        <taxon>Streptophyta</taxon>
        <taxon>Embryophyta</taxon>
        <taxon>Tracheophyta</taxon>
        <taxon>Spermatophyta</taxon>
        <taxon>Magnoliopsida</taxon>
        <taxon>Liliopsida</taxon>
        <taxon>Poales</taxon>
        <taxon>Poaceae</taxon>
        <taxon>BOP clade</taxon>
        <taxon>Oryzoideae</taxon>
        <taxon>Oryzeae</taxon>
        <taxon>Oryzinae</taxon>
        <taxon>Oryza</taxon>
    </lineage>
</organism>
<evidence type="ECO:0000313" key="3">
    <source>
        <dbReference type="Proteomes" id="UP000006038"/>
    </source>
</evidence>
<name>J3MHC6_ORYBR</name>
<protein>
    <recommendedName>
        <fullName evidence="1">DUF3615 domain-containing protein</fullName>
    </recommendedName>
</protein>
<dbReference type="Pfam" id="PF12274">
    <property type="entry name" value="DUF3615"/>
    <property type="match status" value="1"/>
</dbReference>
<feature type="domain" description="DUF3615" evidence="1">
    <location>
        <begin position="6"/>
        <end position="109"/>
    </location>
</feature>
<dbReference type="AlphaFoldDB" id="J3MHC6"/>
<dbReference type="PANTHER" id="PTHR33326:SF45">
    <property type="entry name" value="OS05G0477500 PROTEIN"/>
    <property type="match status" value="1"/>
</dbReference>
<dbReference type="Proteomes" id="UP000006038">
    <property type="component" value="Chromosome 6"/>
</dbReference>
<evidence type="ECO:0000259" key="1">
    <source>
        <dbReference type="Pfam" id="PF12274"/>
    </source>
</evidence>
<dbReference type="eggNOG" id="ENOG502R3JB">
    <property type="taxonomic scope" value="Eukaryota"/>
</dbReference>
<dbReference type="EnsemblPlants" id="OB06G34200.1">
    <property type="protein sequence ID" value="OB06G34200.1"/>
    <property type="gene ID" value="OB06G34200"/>
</dbReference>